<sequence length="184" mass="20411">MDGHTEGMMEASTSETQAAPKMKISFGVKRAAAPKLQQTSTAVVDVQIDSDEERELEEEESRNKKRRLTHFEDGGAPEDDDKKKKTVVIPMVKEHDWSVKRLLALEKEGKLTEEDRAKLAILTETQPFTSSNGAPENEAIVVEEEEKVPEDADYSAVPIEDYGLAILRGCGWKDGEGIGRNPQV</sequence>
<dbReference type="InterPro" id="IPR026822">
    <property type="entry name" value="Spp2/MOS2_G-patch"/>
</dbReference>
<dbReference type="Proteomes" id="UP000053660">
    <property type="component" value="Unassembled WGS sequence"/>
</dbReference>
<feature type="region of interest" description="Disordered" evidence="3">
    <location>
        <begin position="36"/>
        <end position="85"/>
    </location>
</feature>
<evidence type="ECO:0000259" key="4">
    <source>
        <dbReference type="PROSITE" id="PS50174"/>
    </source>
</evidence>
<reference evidence="5 6" key="1">
    <citation type="submission" date="2014-03" db="EMBL/GenBank/DDBJ databases">
        <title>Draft genome of the hookworm Oesophagostomum dentatum.</title>
        <authorList>
            <person name="Mitreva M."/>
        </authorList>
    </citation>
    <scope>NUCLEOTIDE SEQUENCE [LARGE SCALE GENOMIC DNA]</scope>
    <source>
        <strain evidence="5 6">OD-Hann</strain>
    </source>
</reference>
<evidence type="ECO:0000313" key="5">
    <source>
        <dbReference type="EMBL" id="KHJ89244.1"/>
    </source>
</evidence>
<dbReference type="GO" id="GO:0003676">
    <property type="term" value="F:nucleic acid binding"/>
    <property type="evidence" value="ECO:0007669"/>
    <property type="project" value="InterPro"/>
</dbReference>
<proteinExistence type="predicted"/>
<comment type="subcellular location">
    <subcellularLocation>
        <location evidence="1">Nucleus</location>
    </subcellularLocation>
</comment>
<accession>A0A0B1SWA5</accession>
<dbReference type="EMBL" id="KN554501">
    <property type="protein sequence ID" value="KHJ89244.1"/>
    <property type="molecule type" value="Genomic_DNA"/>
</dbReference>
<dbReference type="GO" id="GO:0000398">
    <property type="term" value="P:mRNA splicing, via spliceosome"/>
    <property type="evidence" value="ECO:0007669"/>
    <property type="project" value="InterPro"/>
</dbReference>
<dbReference type="Pfam" id="PF12656">
    <property type="entry name" value="G-patch_2"/>
    <property type="match status" value="1"/>
</dbReference>
<feature type="region of interest" description="Disordered" evidence="3">
    <location>
        <begin position="1"/>
        <end position="21"/>
    </location>
</feature>
<dbReference type="InterPro" id="IPR000467">
    <property type="entry name" value="G_patch_dom"/>
</dbReference>
<evidence type="ECO:0000256" key="3">
    <source>
        <dbReference type="SAM" id="MobiDB-lite"/>
    </source>
</evidence>
<dbReference type="AlphaFoldDB" id="A0A0B1SWA5"/>
<feature type="compositionally biased region" description="Acidic residues" evidence="3">
    <location>
        <begin position="48"/>
        <end position="60"/>
    </location>
</feature>
<dbReference type="PANTHER" id="PTHR15818">
    <property type="entry name" value="G PATCH AND KOW-CONTAINING"/>
    <property type="match status" value="1"/>
</dbReference>
<protein>
    <recommendedName>
        <fullName evidence="4">G-patch domain-containing protein</fullName>
    </recommendedName>
</protein>
<evidence type="ECO:0000313" key="6">
    <source>
        <dbReference type="Proteomes" id="UP000053660"/>
    </source>
</evidence>
<dbReference type="PROSITE" id="PS50174">
    <property type="entry name" value="G_PATCH"/>
    <property type="match status" value="1"/>
</dbReference>
<feature type="domain" description="G-patch" evidence="4">
    <location>
        <begin position="159"/>
        <end position="184"/>
    </location>
</feature>
<dbReference type="GO" id="GO:0005681">
    <property type="term" value="C:spliceosomal complex"/>
    <property type="evidence" value="ECO:0007669"/>
    <property type="project" value="TreeGrafter"/>
</dbReference>
<keyword evidence="6" id="KW-1185">Reference proteome</keyword>
<organism evidence="5 6">
    <name type="scientific">Oesophagostomum dentatum</name>
    <name type="common">Nodular worm</name>
    <dbReference type="NCBI Taxonomy" id="61180"/>
    <lineage>
        <taxon>Eukaryota</taxon>
        <taxon>Metazoa</taxon>
        <taxon>Ecdysozoa</taxon>
        <taxon>Nematoda</taxon>
        <taxon>Chromadorea</taxon>
        <taxon>Rhabditida</taxon>
        <taxon>Rhabditina</taxon>
        <taxon>Rhabditomorpha</taxon>
        <taxon>Strongyloidea</taxon>
        <taxon>Strongylidae</taxon>
        <taxon>Oesophagostomum</taxon>
    </lineage>
</organism>
<keyword evidence="2" id="KW-0539">Nucleus</keyword>
<gene>
    <name evidence="5" type="ORF">OESDEN_10936</name>
</gene>
<name>A0A0B1SWA5_OESDE</name>
<dbReference type="InterPro" id="IPR045166">
    <property type="entry name" value="Spp2-like"/>
</dbReference>
<evidence type="ECO:0000256" key="1">
    <source>
        <dbReference type="ARBA" id="ARBA00004123"/>
    </source>
</evidence>
<dbReference type="OrthoDB" id="5577072at2759"/>
<dbReference type="PANTHER" id="PTHR15818:SF2">
    <property type="entry name" value="G-PATCH DOMAIN AND KOW MOTIFS-CONTAINING PROTEIN"/>
    <property type="match status" value="1"/>
</dbReference>
<evidence type="ECO:0000256" key="2">
    <source>
        <dbReference type="ARBA" id="ARBA00023242"/>
    </source>
</evidence>